<sequence length="169" mass="18758">MTEKTENLLSWLRDAHAMEQQAEQMLTAQKGRLENYPKLRTRIEKHIEETQGQKALLEEALQRLGSEPSTLKDIGGKLMAFGQAVGGMAVSDEVIKGAMAGYVFENLEIATYTVLIAAAKAVGDTETQKTCEKILPQEVAMAEWLKEHLPELTQAFLDRSETPGVEAKR</sequence>
<proteinExistence type="predicted"/>
<dbReference type="InterPro" id="IPR010287">
    <property type="entry name" value="DUF892_YciF-like"/>
</dbReference>
<evidence type="ECO:0000313" key="5">
    <source>
        <dbReference type="Proteomes" id="UP001054892"/>
    </source>
</evidence>
<evidence type="ECO:0000256" key="1">
    <source>
        <dbReference type="SAM" id="Coils"/>
    </source>
</evidence>
<gene>
    <name evidence="2" type="ORF">TUM18999_35530</name>
    <name evidence="3" type="ORF">TUM20286_45600</name>
</gene>
<dbReference type="Gene3D" id="1.20.1260.10">
    <property type="match status" value="1"/>
</dbReference>
<evidence type="ECO:0000313" key="2">
    <source>
        <dbReference type="EMBL" id="BCG25362.1"/>
    </source>
</evidence>
<feature type="coiled-coil region" evidence="1">
    <location>
        <begin position="40"/>
        <end position="67"/>
    </location>
</feature>
<evidence type="ECO:0000313" key="4">
    <source>
        <dbReference type="Proteomes" id="UP000509383"/>
    </source>
</evidence>
<dbReference type="InterPro" id="IPR009078">
    <property type="entry name" value="Ferritin-like_SF"/>
</dbReference>
<dbReference type="InterPro" id="IPR012347">
    <property type="entry name" value="Ferritin-like"/>
</dbReference>
<dbReference type="SUPFAM" id="SSF47240">
    <property type="entry name" value="Ferritin-like"/>
    <property type="match status" value="1"/>
</dbReference>
<protein>
    <submittedName>
        <fullName evidence="2">YciE/YciF family protein</fullName>
    </submittedName>
</protein>
<keyword evidence="1" id="KW-0175">Coiled coil</keyword>
<dbReference type="Proteomes" id="UP000509383">
    <property type="component" value="Chromosome"/>
</dbReference>
<dbReference type="KEGG" id="ptw:TUM18999_35530"/>
<dbReference type="EMBL" id="BQKM01000013">
    <property type="protein sequence ID" value="GJN54808.1"/>
    <property type="molecule type" value="Genomic_DNA"/>
</dbReference>
<organism evidence="2 4">
    <name type="scientific">Pseudomonas tohonis</name>
    <dbReference type="NCBI Taxonomy" id="2725477"/>
    <lineage>
        <taxon>Bacteria</taxon>
        <taxon>Pseudomonadati</taxon>
        <taxon>Pseudomonadota</taxon>
        <taxon>Gammaproteobacteria</taxon>
        <taxon>Pseudomonadales</taxon>
        <taxon>Pseudomonadaceae</taxon>
        <taxon>Pseudomonas</taxon>
    </lineage>
</organism>
<accession>A0A6J4E6B7</accession>
<name>A0A6J4E6B7_9PSED</name>
<dbReference type="Pfam" id="PF05974">
    <property type="entry name" value="DUF892"/>
    <property type="match status" value="1"/>
</dbReference>
<reference evidence="2 4" key="1">
    <citation type="submission" date="2020-05" db="EMBL/GenBank/DDBJ databases">
        <title>Characterization of novel class B3 metallo-beta-lactamase from novel Pseudomonas species.</title>
        <authorList>
            <person name="Yamada K."/>
            <person name="Aoki K."/>
            <person name="Ishii Y."/>
        </authorList>
    </citation>
    <scope>NUCLEOTIDE SEQUENCE [LARGE SCALE GENOMIC DNA]</scope>
    <source>
        <strain evidence="2 4">TUM18999</strain>
        <strain evidence="3 5">TUM20286</strain>
    </source>
</reference>
<dbReference type="AlphaFoldDB" id="A0A6J4E6B7"/>
<dbReference type="EMBL" id="AP023189">
    <property type="protein sequence ID" value="BCG25362.1"/>
    <property type="molecule type" value="Genomic_DNA"/>
</dbReference>
<dbReference type="RefSeq" id="WP_173177304.1">
    <property type="nucleotide sequence ID" value="NZ_AP023189.1"/>
</dbReference>
<dbReference type="CDD" id="cd00657">
    <property type="entry name" value="Ferritin_like"/>
    <property type="match status" value="1"/>
</dbReference>
<dbReference type="Proteomes" id="UP001054892">
    <property type="component" value="Unassembled WGS sequence"/>
</dbReference>
<keyword evidence="5" id="KW-1185">Reference proteome</keyword>
<evidence type="ECO:0000313" key="3">
    <source>
        <dbReference type="EMBL" id="GJN54808.1"/>
    </source>
</evidence>